<evidence type="ECO:0000259" key="1">
    <source>
        <dbReference type="Pfam" id="PF13086"/>
    </source>
</evidence>
<organism evidence="3">
    <name type="scientific">Fagus sylvatica</name>
    <name type="common">Beechnut</name>
    <dbReference type="NCBI Taxonomy" id="28930"/>
    <lineage>
        <taxon>Eukaryota</taxon>
        <taxon>Viridiplantae</taxon>
        <taxon>Streptophyta</taxon>
        <taxon>Embryophyta</taxon>
        <taxon>Tracheophyta</taxon>
        <taxon>Spermatophyta</taxon>
        <taxon>Magnoliopsida</taxon>
        <taxon>eudicotyledons</taxon>
        <taxon>Gunneridae</taxon>
        <taxon>Pentapetalae</taxon>
        <taxon>rosids</taxon>
        <taxon>fabids</taxon>
        <taxon>Fagales</taxon>
        <taxon>Fagaceae</taxon>
        <taxon>Fagus</taxon>
    </lineage>
</organism>
<feature type="domain" description="DNA2/NAM7 helicase helicase" evidence="1">
    <location>
        <begin position="1506"/>
        <end position="1881"/>
    </location>
</feature>
<proteinExistence type="predicted"/>
<accession>A0A2N9GK58</accession>
<dbReference type="Pfam" id="PF13086">
    <property type="entry name" value="AAA_11"/>
    <property type="match status" value="1"/>
</dbReference>
<dbReference type="InterPro" id="IPR045055">
    <property type="entry name" value="DNA2/NAM7-like"/>
</dbReference>
<evidence type="ECO:0000313" key="3">
    <source>
        <dbReference type="EMBL" id="SPC99943.1"/>
    </source>
</evidence>
<reference evidence="3" key="1">
    <citation type="submission" date="2018-02" db="EMBL/GenBank/DDBJ databases">
        <authorList>
            <person name="Cohen D.B."/>
            <person name="Kent A.D."/>
        </authorList>
    </citation>
    <scope>NUCLEOTIDE SEQUENCE</scope>
</reference>
<feature type="domain" description="Helicase SEN1 beta-barrel" evidence="2">
    <location>
        <begin position="1330"/>
        <end position="1446"/>
    </location>
</feature>
<protein>
    <submittedName>
        <fullName evidence="3">Uncharacterized protein</fullName>
    </submittedName>
</protein>
<name>A0A2N9GK58_FAGSY</name>
<dbReference type="CDD" id="cd18042">
    <property type="entry name" value="DEXXQc_SETX"/>
    <property type="match status" value="1"/>
</dbReference>
<dbReference type="GO" id="GO:0004386">
    <property type="term" value="F:helicase activity"/>
    <property type="evidence" value="ECO:0007669"/>
    <property type="project" value="InterPro"/>
</dbReference>
<dbReference type="Pfam" id="PF23576">
    <property type="entry name" value="SEN1_barrel"/>
    <property type="match status" value="1"/>
</dbReference>
<dbReference type="SUPFAM" id="SSF52540">
    <property type="entry name" value="P-loop containing nucleoside triphosphate hydrolases"/>
    <property type="match status" value="1"/>
</dbReference>
<dbReference type="PANTHER" id="PTHR10887:SF495">
    <property type="entry name" value="HELICASE SENATAXIN ISOFORM X1-RELATED"/>
    <property type="match status" value="1"/>
</dbReference>
<dbReference type="InterPro" id="IPR056474">
    <property type="entry name" value="SEN1_barrel"/>
</dbReference>
<dbReference type="InterPro" id="IPR041677">
    <property type="entry name" value="DNA2/NAM7_AAA_11"/>
</dbReference>
<dbReference type="InterPro" id="IPR027417">
    <property type="entry name" value="P-loop_NTPase"/>
</dbReference>
<sequence length="1935" mass="218272">MSKKLATRRELLERWRSIEEDEDDDHDPDPSKPRSLHLLKEQWFADSFNFLICLPKETHIWCGASDLMGPLLETFYNYFKDERPDSPLKCLWKRISEEMRQCIQCVSHHYQALEMYNEQYELSSVGPLLDVLRSLDEERVSQHLREISARIARDEYDPARDNVEVISVMYEVLMFPILLDDQSLFTAFETFIEAIDNKHELALDGHQQFPGVYALFFFKRRVRSVGHRLARSMGKLRRVTDLEPLQPLLKKFIGFLETEVLPSTLETSRPRAKLDRVSIWLGIKSLLGFLEPPAFEEGILERYPIFLDLVLNHISSDSIEFSHAVTCLRLLFEMLGCKLWLRSTLSPSVMRNTLLGQCFHTRNEKSHKDIFDLFQPFLQACLWKHYVASSQSLEALQDGEHEKQRRHFLYFLLHQVPASSNFSVLTRKKACQIALLIIHRGYKMNPPCPPFECAHMWPFEPAVPMSSSPNGAGLPFPIRVGGPSLVSSLKDSSLHSSLRQPAFDLIQTIIVSDAAALISSMLNSCTPWSINRSMSHDLNDAESLDGLPFIPDIEEEDNSSWSEFGAQSKITSREYSGWMCIPVLWIDVLVEIDPSVFPISFSKAVFWARSRFPMVEPESSEEMALPVRTWLSSSATEISTSFGWKIPTGSDDGGEGKESKNSVTVSSMCLPLVRTFNRLTAHFVVQVGQGELRKQWTWEPRMGESLILSLIDPNDNVRQLGKCILEQVSNTRGLSSGLKFLCSNGSSLSAIFFGLRHACKLVRLDSVLVQFQSLQHFFFVLCKLLKEGDLSALDMPENSSDRLNTTRFSSQGGFLRQPVFDSLPMNVNGHSSNVDLKSHEKFVCLISEIAWPPIKRCLLEGKAFFQHSFCQMTCVRLLEILPVIFELIYPSFGKKHVDSRKMVESLCDFSWLNDLMDWGKSSLKVIIVYWKRTVTTLLTLLRGSCSDTASMTIRAIENLLSCDNFAMDELTEQISRLCVSLSKEASCNIGITTFRSKSIFPEILSFEGKSSVSDVQPLCVDDKDVQILDSVTGAHEKDKENLIVLSDSETEEAISPSEVILSDPETGHCILDEQTAVVPGSASHSDPAKEKLSGTVTSKDLLESFQQKDATDGLVAHKDVDGLKGKPSTASLIKSKGVDSKRKAVDSKRNENDSILSQNRINFKKSEEAVSSNNMTLNRNSIISKTSDTVLKEIVHDSEDDPFESALNSARRQQSFMAKSCTSLPKRQVIQLKSPFESRFGRFRLEPGVKRFKPPRLDDWYRPILELDYFATVGLASASEDGTRTVSKLKEVPMCFQSPEQYMEIFRPLVLEEFKAQLRSSFLEMSSWEEMYLGSLSVMSVERVDDFHLVRFVYDDNDSAASRSFSENDLVLLTKEPFQKSSHDIHMVGKVERRERDNFQVERRERGNKRRLTILVIRFYLQNGSSRSNKARKNLIERSKWHTSRIMSITPQLREFQALSSIKDIPILPVILNPVNDSLGNYVSKSKEVDLGKLSQPLQQILKSSFNDSQLQAISVAVGSPKWKKDFELSLIQGPPGTGKTRTILAIVSGLLASPLQRIGNAKNSFDGSLKTNSKPCWSRPRISETAAIARAWQDAALARQLNEDDQRNSNSLENSARGRVLICAQSNAAVDELVSRVSSQGLYGSDGKIYKPYLVRVGNVKTVHPNSLPFFIDTLVDQRLVEEKMNVCNEKNDLSSESSMTLRSNLEKLVDRIRFYEAKRANLRDGNVDLKNSMEDGTHKGDDGKEMSDAEIASKLRKLYEQKKQIYKDLSNVQTQEKKANEEIRALRHKLRKSILREAEIVVTTLSGSGGDLYGVCSESMSAIKFGSPSEHTLFDAVVIDEAAQALEPATLIPFQLLKSSGTKCIMVGDPKQLPATVLSSVASKFLYECSMFERLQRAGHPVIMLTEQSLIVCFGVFGGRGMIDALRGENATY</sequence>
<dbReference type="Gene3D" id="3.40.50.300">
    <property type="entry name" value="P-loop containing nucleotide triphosphate hydrolases"/>
    <property type="match status" value="1"/>
</dbReference>
<dbReference type="PANTHER" id="PTHR10887">
    <property type="entry name" value="DNA2/NAM7 HELICASE FAMILY"/>
    <property type="match status" value="1"/>
</dbReference>
<gene>
    <name evidence="3" type="ORF">FSB_LOCUS27825</name>
</gene>
<dbReference type="EMBL" id="OIVN01002025">
    <property type="protein sequence ID" value="SPC99943.1"/>
    <property type="molecule type" value="Genomic_DNA"/>
</dbReference>
<evidence type="ECO:0000259" key="2">
    <source>
        <dbReference type="Pfam" id="PF23576"/>
    </source>
</evidence>